<feature type="transmembrane region" description="Helical" evidence="1">
    <location>
        <begin position="98"/>
        <end position="118"/>
    </location>
</feature>
<dbReference type="InterPro" id="IPR048147">
    <property type="entry name" value="CBO0543-like"/>
</dbReference>
<comment type="caution">
    <text evidence="2">The sequence shown here is derived from an EMBL/GenBank/DDBJ whole genome shotgun (WGS) entry which is preliminary data.</text>
</comment>
<dbReference type="EMBL" id="LNQE01001815">
    <property type="protein sequence ID" value="KUG05400.1"/>
    <property type="molecule type" value="Genomic_DNA"/>
</dbReference>
<keyword evidence="1" id="KW-0472">Membrane</keyword>
<name>A0A0W8EA15_9ZZZZ</name>
<reference evidence="2" key="1">
    <citation type="journal article" date="2015" name="Proc. Natl. Acad. Sci. U.S.A.">
        <title>Networks of energetic and metabolic interactions define dynamics in microbial communities.</title>
        <authorList>
            <person name="Embree M."/>
            <person name="Liu J.K."/>
            <person name="Al-Bassam M.M."/>
            <person name="Zengler K."/>
        </authorList>
    </citation>
    <scope>NUCLEOTIDE SEQUENCE</scope>
</reference>
<proteinExistence type="predicted"/>
<protein>
    <submittedName>
        <fullName evidence="2">Uncharacterized protein</fullName>
    </submittedName>
</protein>
<evidence type="ECO:0000256" key="1">
    <source>
        <dbReference type="SAM" id="Phobius"/>
    </source>
</evidence>
<gene>
    <name evidence="2" type="ORF">ASZ90_017172</name>
</gene>
<dbReference type="AlphaFoldDB" id="A0A0W8EA15"/>
<dbReference type="NCBIfam" id="NF041644">
    <property type="entry name" value="CBO0543_fam"/>
    <property type="match status" value="1"/>
</dbReference>
<keyword evidence="1" id="KW-1133">Transmembrane helix</keyword>
<sequence length="155" mass="19078">MSIEKIILITAWIITIIMLLLLVPKDRIREAQVIFFFKQIITWIFGLAVVELRLIEYPVRFFSYAARTSFTFEYFVYPAICIFFVLRYPQEKSCLRQFMYYFYFCTGITALELLLEIYTDTIKYVNWTWYLTWITLFITFYISRKYYVWFFRIEG</sequence>
<feature type="transmembrane region" description="Helical" evidence="1">
    <location>
        <begin position="61"/>
        <end position="86"/>
    </location>
</feature>
<feature type="transmembrane region" description="Helical" evidence="1">
    <location>
        <begin position="6"/>
        <end position="23"/>
    </location>
</feature>
<keyword evidence="1" id="KW-0812">Transmembrane</keyword>
<organism evidence="2">
    <name type="scientific">hydrocarbon metagenome</name>
    <dbReference type="NCBI Taxonomy" id="938273"/>
    <lineage>
        <taxon>unclassified sequences</taxon>
        <taxon>metagenomes</taxon>
        <taxon>ecological metagenomes</taxon>
    </lineage>
</organism>
<accession>A0A0W8EA15</accession>
<feature type="transmembrane region" description="Helical" evidence="1">
    <location>
        <begin position="124"/>
        <end position="142"/>
    </location>
</feature>
<feature type="transmembrane region" description="Helical" evidence="1">
    <location>
        <begin position="35"/>
        <end position="55"/>
    </location>
</feature>
<evidence type="ECO:0000313" key="2">
    <source>
        <dbReference type="EMBL" id="KUG05400.1"/>
    </source>
</evidence>